<keyword evidence="5 14" id="KW-0444">Lipid biosynthesis</keyword>
<proteinExistence type="inferred from homology"/>
<keyword evidence="10 14" id="KW-0472">Membrane</keyword>
<comment type="caution">
    <text evidence="15">The sequence shown here is derived from an EMBL/GenBank/DDBJ whole genome shotgun (WGS) entry which is preliminary data.</text>
</comment>
<comment type="subcellular location">
    <subcellularLocation>
        <location evidence="14">Endoplasmic reticulum membrane</location>
        <topology evidence="14">Multi-pass membrane protein</topology>
    </subcellularLocation>
    <subcellularLocation>
        <location evidence="1">Membrane</location>
        <topology evidence="1">Multi-pass membrane protein</topology>
    </subcellularLocation>
</comment>
<keyword evidence="16" id="KW-1185">Reference proteome</keyword>
<evidence type="ECO:0000256" key="14">
    <source>
        <dbReference type="RuleBase" id="RU363109"/>
    </source>
</evidence>
<keyword evidence="14" id="KW-0256">Endoplasmic reticulum</keyword>
<evidence type="ECO:0000256" key="4">
    <source>
        <dbReference type="ARBA" id="ARBA00013122"/>
    </source>
</evidence>
<keyword evidence="9 14" id="KW-0443">Lipid metabolism</keyword>
<comment type="catalytic activity">
    <reaction evidence="13 14">
        <text>a very-long-chain (3R)-3-hydroxyacyl-CoA = a very-long-chain (2E)-enoyl-CoA + H2O</text>
        <dbReference type="Rhea" id="RHEA:45812"/>
        <dbReference type="ChEBI" id="CHEBI:15377"/>
        <dbReference type="ChEBI" id="CHEBI:83728"/>
        <dbReference type="ChEBI" id="CHEBI:85440"/>
        <dbReference type="EC" id="4.2.1.134"/>
    </reaction>
</comment>
<dbReference type="Proteomes" id="UP000784294">
    <property type="component" value="Unassembled WGS sequence"/>
</dbReference>
<evidence type="ECO:0000256" key="2">
    <source>
        <dbReference type="ARBA" id="ARBA00005194"/>
    </source>
</evidence>
<comment type="pathway">
    <text evidence="2 14">Lipid metabolism; fatty acid biosynthesis.</text>
</comment>
<dbReference type="GO" id="GO:0102158">
    <property type="term" value="F:very-long-chain (3R)-3-hydroxyacyl-CoA dehydratase activity"/>
    <property type="evidence" value="ECO:0007669"/>
    <property type="project" value="UniProtKB-EC"/>
</dbReference>
<evidence type="ECO:0000256" key="11">
    <source>
        <dbReference type="ARBA" id="ARBA00023160"/>
    </source>
</evidence>
<comment type="similarity">
    <text evidence="3 14">Belongs to the very long-chain fatty acids dehydratase HACD family.</text>
</comment>
<comment type="function">
    <text evidence="14">Catalyzes the third of the four reactions of the long-chain fatty acids elongation cycle. This endoplasmic reticulum-bound enzymatic process, allows the addition of two carbons to the chain of long- and very long-chain fatty acids/VLCFAs per cycle. This enzyme catalyzes the dehydration of the 3-hydroxyacyl-CoA intermediate into trans-2,3-enoyl-CoA, within each cycle of fatty acid elongation. Thereby, it participates to the production of VLCFAs of different chain lengths that are involved in multiple biological processes as precursors of membrane lipids and lipid mediators.</text>
</comment>
<sequence length="101" mass="11642">MSENVEYFLRIFQSLAILEVINAAIGLVRSSAFTTAIQLLSRLFVVWGILFPMPMIKSNSYGCTLIICAWSIAEITRYMYYVTTLLHHDLKLLTILRAKYF</sequence>
<evidence type="ECO:0000256" key="13">
    <source>
        <dbReference type="ARBA" id="ARBA00036671"/>
    </source>
</evidence>
<feature type="transmembrane region" description="Helical" evidence="14">
    <location>
        <begin position="7"/>
        <end position="25"/>
    </location>
</feature>
<evidence type="ECO:0000256" key="12">
    <source>
        <dbReference type="ARBA" id="ARBA00023239"/>
    </source>
</evidence>
<dbReference type="GO" id="GO:0030148">
    <property type="term" value="P:sphingolipid biosynthetic process"/>
    <property type="evidence" value="ECO:0007669"/>
    <property type="project" value="TreeGrafter"/>
</dbReference>
<keyword evidence="8 14" id="KW-1133">Transmembrane helix</keyword>
<reference evidence="15" key="1">
    <citation type="submission" date="2018-11" db="EMBL/GenBank/DDBJ databases">
        <authorList>
            <consortium name="Pathogen Informatics"/>
        </authorList>
    </citation>
    <scope>NUCLEOTIDE SEQUENCE</scope>
</reference>
<evidence type="ECO:0000256" key="3">
    <source>
        <dbReference type="ARBA" id="ARBA00007811"/>
    </source>
</evidence>
<dbReference type="GO" id="GO:0042761">
    <property type="term" value="P:very long-chain fatty acid biosynthetic process"/>
    <property type="evidence" value="ECO:0007669"/>
    <property type="project" value="TreeGrafter"/>
</dbReference>
<comment type="caution">
    <text evidence="14">Lacks conserved residue(s) required for the propagation of feature annotation.</text>
</comment>
<evidence type="ECO:0000313" key="16">
    <source>
        <dbReference type="Proteomes" id="UP000784294"/>
    </source>
</evidence>
<dbReference type="OrthoDB" id="46988at2759"/>
<dbReference type="PANTHER" id="PTHR11035:SF3">
    <property type="entry name" value="VERY-LONG-CHAIN (3R)-3-HYDROXYACYL-COA DEHYDRATASE"/>
    <property type="match status" value="1"/>
</dbReference>
<keyword evidence="12 14" id="KW-0456">Lyase</keyword>
<evidence type="ECO:0000256" key="1">
    <source>
        <dbReference type="ARBA" id="ARBA00004141"/>
    </source>
</evidence>
<keyword evidence="7 14" id="KW-0276">Fatty acid metabolism</keyword>
<dbReference type="EMBL" id="CAAALY010081839">
    <property type="protein sequence ID" value="VEL26668.1"/>
    <property type="molecule type" value="Genomic_DNA"/>
</dbReference>
<dbReference type="AlphaFoldDB" id="A0A3S5CJJ3"/>
<evidence type="ECO:0000313" key="15">
    <source>
        <dbReference type="EMBL" id="VEL26668.1"/>
    </source>
</evidence>
<dbReference type="EC" id="4.2.1.134" evidence="4 14"/>
<evidence type="ECO:0000256" key="10">
    <source>
        <dbReference type="ARBA" id="ARBA00023136"/>
    </source>
</evidence>
<evidence type="ECO:0000256" key="5">
    <source>
        <dbReference type="ARBA" id="ARBA00022516"/>
    </source>
</evidence>
<organism evidence="15 16">
    <name type="scientific">Protopolystoma xenopodis</name>
    <dbReference type="NCBI Taxonomy" id="117903"/>
    <lineage>
        <taxon>Eukaryota</taxon>
        <taxon>Metazoa</taxon>
        <taxon>Spiralia</taxon>
        <taxon>Lophotrochozoa</taxon>
        <taxon>Platyhelminthes</taxon>
        <taxon>Monogenea</taxon>
        <taxon>Polyopisthocotylea</taxon>
        <taxon>Polystomatidea</taxon>
        <taxon>Polystomatidae</taxon>
        <taxon>Protopolystoma</taxon>
    </lineage>
</organism>
<protein>
    <recommendedName>
        <fullName evidence="4 14">Very-long-chain (3R)-3-hydroxyacyl-CoA dehydratase</fullName>
        <ecNumber evidence="4 14">4.2.1.134</ecNumber>
    </recommendedName>
</protein>
<dbReference type="GO" id="GO:0005789">
    <property type="term" value="C:endoplasmic reticulum membrane"/>
    <property type="evidence" value="ECO:0007669"/>
    <property type="project" value="UniProtKB-SubCell"/>
</dbReference>
<dbReference type="GO" id="GO:0030497">
    <property type="term" value="P:fatty acid elongation"/>
    <property type="evidence" value="ECO:0007669"/>
    <property type="project" value="TreeGrafter"/>
</dbReference>
<gene>
    <name evidence="15" type="ORF">PXEA_LOCUS20108</name>
</gene>
<keyword evidence="11 14" id="KW-0275">Fatty acid biosynthesis</keyword>
<evidence type="ECO:0000256" key="9">
    <source>
        <dbReference type="ARBA" id="ARBA00023098"/>
    </source>
</evidence>
<dbReference type="PANTHER" id="PTHR11035">
    <property type="entry name" value="VERY-LONG-CHAIN (3R)-3-HYDROXYACYL-COA DEHYDRATASE"/>
    <property type="match status" value="1"/>
</dbReference>
<evidence type="ECO:0000256" key="7">
    <source>
        <dbReference type="ARBA" id="ARBA00022832"/>
    </source>
</evidence>
<accession>A0A3S5CJJ3</accession>
<keyword evidence="6 14" id="KW-0812">Transmembrane</keyword>
<dbReference type="InterPro" id="IPR007482">
    <property type="entry name" value="Tyr_Pase-like_PTPLA"/>
</dbReference>
<evidence type="ECO:0000256" key="6">
    <source>
        <dbReference type="ARBA" id="ARBA00022692"/>
    </source>
</evidence>
<dbReference type="UniPathway" id="UPA00094"/>
<dbReference type="Pfam" id="PF04387">
    <property type="entry name" value="PTPLA"/>
    <property type="match status" value="1"/>
</dbReference>
<evidence type="ECO:0000256" key="8">
    <source>
        <dbReference type="ARBA" id="ARBA00022989"/>
    </source>
</evidence>
<name>A0A3S5CJJ3_9PLAT</name>